<dbReference type="GO" id="GO:0005634">
    <property type="term" value="C:nucleus"/>
    <property type="evidence" value="ECO:0007669"/>
    <property type="project" value="UniProtKB-SubCell"/>
</dbReference>
<keyword evidence="6" id="KW-0378">Hydrolase</keyword>
<keyword evidence="4" id="KW-0540">Nuclease</keyword>
<comment type="similarity">
    <text evidence="3">Belongs to the HARBI1 family.</text>
</comment>
<dbReference type="EMBL" id="JANJYI010000005">
    <property type="protein sequence ID" value="KAK2647974.1"/>
    <property type="molecule type" value="Genomic_DNA"/>
</dbReference>
<dbReference type="PANTHER" id="PTHR22930">
    <property type="match status" value="1"/>
</dbReference>
<dbReference type="InterPro" id="IPR045249">
    <property type="entry name" value="HARBI1-like"/>
</dbReference>
<sequence>MRPEETVSKYFHNVLHSVIRLHEELLKQSEHVPENSTDERWKRFKNCLGALDGSHVKVRVPISEEPKYRNRKGDISINVLGACSQDMQFIYVLPRWEGSAADGKVLCDVISRTKGLCYYYLVDVGYTNCMRFLAPFCGQRREMPDDGNDVILEKSDDDEANKSITNVVPSDEWSDKRMNLAGHIKMDTSKSNGPGQNKRFWTKEEDNKLIESLLELNNDESHKEVAPFKLKSFPYYDVLSMIFGKDHAIGQHAETPANVEDQLQNEGRVYNLDDNASSENVDNASDNNMDIQLVSKSSKRSQSQTGYYSTSKKQRKSKALKIL</sequence>
<evidence type="ECO:0000256" key="1">
    <source>
        <dbReference type="ARBA" id="ARBA00001968"/>
    </source>
</evidence>
<comment type="cofactor">
    <cofactor evidence="1">
        <name>a divalent metal cation</name>
        <dbReference type="ChEBI" id="CHEBI:60240"/>
    </cofactor>
</comment>
<organism evidence="10 11">
    <name type="scientific">Dipteronia dyeriana</name>
    <dbReference type="NCBI Taxonomy" id="168575"/>
    <lineage>
        <taxon>Eukaryota</taxon>
        <taxon>Viridiplantae</taxon>
        <taxon>Streptophyta</taxon>
        <taxon>Embryophyta</taxon>
        <taxon>Tracheophyta</taxon>
        <taxon>Spermatophyta</taxon>
        <taxon>Magnoliopsida</taxon>
        <taxon>eudicotyledons</taxon>
        <taxon>Gunneridae</taxon>
        <taxon>Pentapetalae</taxon>
        <taxon>rosids</taxon>
        <taxon>malvids</taxon>
        <taxon>Sapindales</taxon>
        <taxon>Sapindaceae</taxon>
        <taxon>Hippocastanoideae</taxon>
        <taxon>Acereae</taxon>
        <taxon>Dipteronia</taxon>
    </lineage>
</organism>
<evidence type="ECO:0000259" key="9">
    <source>
        <dbReference type="Pfam" id="PF13359"/>
    </source>
</evidence>
<evidence type="ECO:0000256" key="3">
    <source>
        <dbReference type="ARBA" id="ARBA00006958"/>
    </source>
</evidence>
<evidence type="ECO:0000256" key="7">
    <source>
        <dbReference type="ARBA" id="ARBA00023242"/>
    </source>
</evidence>
<evidence type="ECO:0000313" key="11">
    <source>
        <dbReference type="Proteomes" id="UP001280121"/>
    </source>
</evidence>
<dbReference type="GO" id="GO:0004518">
    <property type="term" value="F:nuclease activity"/>
    <property type="evidence" value="ECO:0007669"/>
    <property type="project" value="UniProtKB-KW"/>
</dbReference>
<dbReference type="PANTHER" id="PTHR22930:SF293">
    <property type="entry name" value="PROTEIN ALP1-LIKE"/>
    <property type="match status" value="1"/>
</dbReference>
<keyword evidence="11" id="KW-1185">Reference proteome</keyword>
<feature type="region of interest" description="Disordered" evidence="8">
    <location>
        <begin position="293"/>
        <end position="323"/>
    </location>
</feature>
<accession>A0AAD9U5Y4</accession>
<evidence type="ECO:0000256" key="6">
    <source>
        <dbReference type="ARBA" id="ARBA00022801"/>
    </source>
</evidence>
<reference evidence="10" key="1">
    <citation type="journal article" date="2023" name="Plant J.">
        <title>Genome sequences and population genomics provide insights into the demographic history, inbreeding, and mutation load of two 'living fossil' tree species of Dipteronia.</title>
        <authorList>
            <person name="Feng Y."/>
            <person name="Comes H.P."/>
            <person name="Chen J."/>
            <person name="Zhu S."/>
            <person name="Lu R."/>
            <person name="Zhang X."/>
            <person name="Li P."/>
            <person name="Qiu J."/>
            <person name="Olsen K.M."/>
            <person name="Qiu Y."/>
        </authorList>
    </citation>
    <scope>NUCLEOTIDE SEQUENCE</scope>
    <source>
        <strain evidence="10">KIB01</strain>
    </source>
</reference>
<dbReference type="GO" id="GO:0046872">
    <property type="term" value="F:metal ion binding"/>
    <property type="evidence" value="ECO:0007669"/>
    <property type="project" value="UniProtKB-KW"/>
</dbReference>
<evidence type="ECO:0000256" key="5">
    <source>
        <dbReference type="ARBA" id="ARBA00022723"/>
    </source>
</evidence>
<protein>
    <recommendedName>
        <fullName evidence="9">DDE Tnp4 domain-containing protein</fullName>
    </recommendedName>
</protein>
<evidence type="ECO:0000256" key="8">
    <source>
        <dbReference type="SAM" id="MobiDB-lite"/>
    </source>
</evidence>
<comment type="subcellular location">
    <subcellularLocation>
        <location evidence="2">Nucleus</location>
    </subcellularLocation>
</comment>
<dbReference type="InterPro" id="IPR027806">
    <property type="entry name" value="HARBI1_dom"/>
</dbReference>
<dbReference type="AlphaFoldDB" id="A0AAD9U5Y4"/>
<dbReference type="GO" id="GO:0016787">
    <property type="term" value="F:hydrolase activity"/>
    <property type="evidence" value="ECO:0007669"/>
    <property type="project" value="UniProtKB-KW"/>
</dbReference>
<keyword evidence="7" id="KW-0539">Nucleus</keyword>
<dbReference type="Proteomes" id="UP001280121">
    <property type="component" value="Unassembled WGS sequence"/>
</dbReference>
<comment type="caution">
    <text evidence="10">The sequence shown here is derived from an EMBL/GenBank/DDBJ whole genome shotgun (WGS) entry which is preliminary data.</text>
</comment>
<feature type="domain" description="DDE Tnp4" evidence="9">
    <location>
        <begin position="51"/>
        <end position="144"/>
    </location>
</feature>
<feature type="compositionally biased region" description="Polar residues" evidence="8">
    <location>
        <begin position="293"/>
        <end position="311"/>
    </location>
</feature>
<proteinExistence type="inferred from homology"/>
<feature type="compositionally biased region" description="Basic residues" evidence="8">
    <location>
        <begin position="312"/>
        <end position="323"/>
    </location>
</feature>
<evidence type="ECO:0000256" key="2">
    <source>
        <dbReference type="ARBA" id="ARBA00004123"/>
    </source>
</evidence>
<evidence type="ECO:0000313" key="10">
    <source>
        <dbReference type="EMBL" id="KAK2647974.1"/>
    </source>
</evidence>
<gene>
    <name evidence="10" type="ORF">Ddye_015463</name>
</gene>
<evidence type="ECO:0000256" key="4">
    <source>
        <dbReference type="ARBA" id="ARBA00022722"/>
    </source>
</evidence>
<keyword evidence="5" id="KW-0479">Metal-binding</keyword>
<name>A0AAD9U5Y4_9ROSI</name>
<dbReference type="Pfam" id="PF13359">
    <property type="entry name" value="DDE_Tnp_4"/>
    <property type="match status" value="1"/>
</dbReference>